<dbReference type="Pfam" id="PF08867">
    <property type="entry name" value="FRG"/>
    <property type="match status" value="1"/>
</dbReference>
<accession>A0A6L6UD75</accession>
<dbReference type="SMART" id="SM00901">
    <property type="entry name" value="FRG"/>
    <property type="match status" value="1"/>
</dbReference>
<reference evidence="2 3" key="1">
    <citation type="submission" date="2019-12" db="EMBL/GenBank/DDBJ databases">
        <authorList>
            <person name="Li J."/>
        </authorList>
    </citation>
    <scope>NUCLEOTIDE SEQUENCE [LARGE SCALE GENOMIC DNA]</scope>
    <source>
        <strain evidence="2 3">HL2-2</strain>
    </source>
</reference>
<dbReference type="EMBL" id="WOWS01000014">
    <property type="protein sequence ID" value="MUU79909.1"/>
    <property type="molecule type" value="Genomic_DNA"/>
</dbReference>
<organism evidence="2 3">
    <name type="scientific">Winogradskyella endarachnes</name>
    <dbReference type="NCBI Taxonomy" id="2681965"/>
    <lineage>
        <taxon>Bacteria</taxon>
        <taxon>Pseudomonadati</taxon>
        <taxon>Bacteroidota</taxon>
        <taxon>Flavobacteriia</taxon>
        <taxon>Flavobacteriales</taxon>
        <taxon>Flavobacteriaceae</taxon>
        <taxon>Winogradskyella</taxon>
    </lineage>
</organism>
<evidence type="ECO:0000313" key="2">
    <source>
        <dbReference type="EMBL" id="MUU79909.1"/>
    </source>
</evidence>
<dbReference type="InterPro" id="IPR014966">
    <property type="entry name" value="FRG-dom"/>
</dbReference>
<dbReference type="Proteomes" id="UP000478208">
    <property type="component" value="Unassembled WGS sequence"/>
</dbReference>
<gene>
    <name evidence="2" type="ORF">GN138_15810</name>
</gene>
<name>A0A6L6UD75_9FLAO</name>
<protein>
    <submittedName>
        <fullName evidence="2">FRG domain-containing protein</fullName>
    </submittedName>
</protein>
<sequence length="418" mass="48664">MKEVDTSSNLNSRIKLFADWLNNGGVKTIWSNHLLEDLIKVKFRADGTVDESTVSSVVRASLLAYEGTQWTPPHSSIELMTEYQTTLQKALFFEQIMIDTKEDFDSIYEQHKNSESTLYRGVTEAKWRIYSSLQRYWINEKLYKNGTDYKTFIEKTISNAKKQNGGILEKFFKKNGISPENDIAVLSFLQHYGCPTPLVDWSNNFKNALYFATENVNEYKDESREIDKYFSVYHIEEKDLISTSLVSLVEKGISEMEKHVKDNVIQNGESEGIEQTEMEKFFGRDRLKMATKMLHQNSLIKFVTKIERLITFPLTYFSDINEENDIQFSLNNSMNIINQEGVFIWNSHPFKPIEQVGNEQFGNKENVIYRFSKCYNINKKLTDYVKDKIRQEGINSEFIFPDPNLIAKNSFEETKASC</sequence>
<dbReference type="AlphaFoldDB" id="A0A6L6UD75"/>
<feature type="domain" description="FRG" evidence="1">
    <location>
        <begin position="113"/>
        <end position="231"/>
    </location>
</feature>
<evidence type="ECO:0000313" key="3">
    <source>
        <dbReference type="Proteomes" id="UP000478208"/>
    </source>
</evidence>
<keyword evidence="3" id="KW-1185">Reference proteome</keyword>
<evidence type="ECO:0000259" key="1">
    <source>
        <dbReference type="SMART" id="SM00901"/>
    </source>
</evidence>
<proteinExistence type="predicted"/>
<dbReference type="RefSeq" id="WP_157364964.1">
    <property type="nucleotide sequence ID" value="NZ_WOWS01000014.1"/>
</dbReference>
<comment type="caution">
    <text evidence="2">The sequence shown here is derived from an EMBL/GenBank/DDBJ whole genome shotgun (WGS) entry which is preliminary data.</text>
</comment>